<feature type="coiled-coil region" evidence="1">
    <location>
        <begin position="437"/>
        <end position="464"/>
    </location>
</feature>
<comment type="caution">
    <text evidence="3">The sequence shown here is derived from an EMBL/GenBank/DDBJ whole genome shotgun (WGS) entry which is preliminary data.</text>
</comment>
<reference evidence="3" key="2">
    <citation type="submission" date="2023-05" db="EMBL/GenBank/DDBJ databases">
        <authorList>
            <consortium name="Lawrence Berkeley National Laboratory"/>
            <person name="Steindorff A."/>
            <person name="Hensen N."/>
            <person name="Bonometti L."/>
            <person name="Westerberg I."/>
            <person name="Brannstrom I.O."/>
            <person name="Guillou S."/>
            <person name="Cros-Aarteil S."/>
            <person name="Calhoun S."/>
            <person name="Haridas S."/>
            <person name="Kuo A."/>
            <person name="Mondo S."/>
            <person name="Pangilinan J."/>
            <person name="Riley R."/>
            <person name="Labutti K."/>
            <person name="Andreopoulos B."/>
            <person name="Lipzen A."/>
            <person name="Chen C."/>
            <person name="Yanf M."/>
            <person name="Daum C."/>
            <person name="Ng V."/>
            <person name="Clum A."/>
            <person name="Ohm R."/>
            <person name="Martin F."/>
            <person name="Silar P."/>
            <person name="Natvig D."/>
            <person name="Lalanne C."/>
            <person name="Gautier V."/>
            <person name="Ament-Velasquez S.L."/>
            <person name="Kruys A."/>
            <person name="Hutchinson M.I."/>
            <person name="Powell A.J."/>
            <person name="Barry K."/>
            <person name="Miller A.N."/>
            <person name="Grigoriev I.V."/>
            <person name="Debuchy R."/>
            <person name="Gladieux P."/>
            <person name="Thoren M.H."/>
            <person name="Johannesson H."/>
        </authorList>
    </citation>
    <scope>NUCLEOTIDE SEQUENCE</scope>
    <source>
        <strain evidence="3">PSN309</strain>
    </source>
</reference>
<feature type="region of interest" description="Disordered" evidence="2">
    <location>
        <begin position="191"/>
        <end position="275"/>
    </location>
</feature>
<name>A0AAN7AFV4_9PEZI</name>
<dbReference type="Proteomes" id="UP001302126">
    <property type="component" value="Unassembled WGS sequence"/>
</dbReference>
<accession>A0AAN7AFV4</accession>
<feature type="compositionally biased region" description="Polar residues" evidence="2">
    <location>
        <begin position="8"/>
        <end position="20"/>
    </location>
</feature>
<feature type="region of interest" description="Disordered" evidence="2">
    <location>
        <begin position="415"/>
        <end position="434"/>
    </location>
</feature>
<keyword evidence="4" id="KW-1185">Reference proteome</keyword>
<protein>
    <submittedName>
        <fullName evidence="3">Uncharacterized protein</fullName>
    </submittedName>
</protein>
<feature type="compositionally biased region" description="Low complexity" evidence="2">
    <location>
        <begin position="307"/>
        <end position="316"/>
    </location>
</feature>
<feature type="region of interest" description="Disordered" evidence="2">
    <location>
        <begin position="125"/>
        <end position="176"/>
    </location>
</feature>
<dbReference type="EMBL" id="MU864462">
    <property type="protein sequence ID" value="KAK4185094.1"/>
    <property type="molecule type" value="Genomic_DNA"/>
</dbReference>
<evidence type="ECO:0000256" key="1">
    <source>
        <dbReference type="SAM" id="Coils"/>
    </source>
</evidence>
<evidence type="ECO:0000313" key="4">
    <source>
        <dbReference type="Proteomes" id="UP001302126"/>
    </source>
</evidence>
<gene>
    <name evidence="3" type="ORF">QBC35DRAFT_504491</name>
</gene>
<feature type="compositionally biased region" description="Basic and acidic residues" evidence="2">
    <location>
        <begin position="142"/>
        <end position="155"/>
    </location>
</feature>
<dbReference type="AlphaFoldDB" id="A0AAN7AFV4"/>
<feature type="compositionally biased region" description="Basic and acidic residues" evidence="2">
    <location>
        <begin position="213"/>
        <end position="229"/>
    </location>
</feature>
<evidence type="ECO:0000313" key="3">
    <source>
        <dbReference type="EMBL" id="KAK4185094.1"/>
    </source>
</evidence>
<proteinExistence type="predicted"/>
<feature type="compositionally biased region" description="Polar residues" evidence="2">
    <location>
        <begin position="162"/>
        <end position="176"/>
    </location>
</feature>
<feature type="region of interest" description="Disordered" evidence="2">
    <location>
        <begin position="484"/>
        <end position="512"/>
    </location>
</feature>
<sequence length="575" mass="62329">MVHLHSVPYSSTPPSTITENSLLNPAAGDLTVTSHRRDCQCRNDLTSFGIMESAPITKAHDHARAASLATRTADTAVAVAEHAQAAGEFAKAADGTGNIEAARTLRLLEQHHQKLSAQLSAVLKQPSELTSQNSVDDEIPETDEKYGNEQDESKPRKPPIPTLSQQRQLGLSRASTSSIANNLASARGIKSKYPSHPLAPSISSDHAPGNLEVRPRNKDGSTRSREQTHNNHSRPGWAPPVIPEDVAAEEGGGDSLKSSSAPPAAPPPSEEGFSRFYSTFGSLINRLSAPLAFAGLPLITEESGTSEGAAATTSPGPTTPEPAPQQPKWTVPPSHTSATVEPDLKKIYSRATLRSLPPDLKAVDSFYVVPTSGHTVTYAGILHHETKERRRVAASIHGGNEDDDHDDEDFVDAQEVQTPSAPVSAATRKRVGKKTSEKDLYNAIEELQLENTSLKEALDKVSKRLHAFELNSQSSHLALVQSLRLQRPDSPSSSGGHGTATGAEDALRRRNLDLEEKLTEMTKRLEKMEKDLEKKEREYNKLEQTVEKYRDRWEKLKAGAKARREAQGGGGEYST</sequence>
<dbReference type="Gene3D" id="1.20.58.80">
    <property type="entry name" value="Phosphotransferase system, lactose/cellobiose-type IIA subunit"/>
    <property type="match status" value="1"/>
</dbReference>
<dbReference type="PANTHER" id="PTHR40130">
    <property type="entry name" value="EXPRESSED PROTEIN"/>
    <property type="match status" value="1"/>
</dbReference>
<evidence type="ECO:0000256" key="2">
    <source>
        <dbReference type="SAM" id="MobiDB-lite"/>
    </source>
</evidence>
<feature type="region of interest" description="Disordered" evidence="2">
    <location>
        <begin position="303"/>
        <end position="342"/>
    </location>
</feature>
<feature type="region of interest" description="Disordered" evidence="2">
    <location>
        <begin position="1"/>
        <end position="20"/>
    </location>
</feature>
<reference evidence="3" key="1">
    <citation type="journal article" date="2023" name="Mol. Phylogenet. Evol.">
        <title>Genome-scale phylogeny and comparative genomics of the fungal order Sordariales.</title>
        <authorList>
            <person name="Hensen N."/>
            <person name="Bonometti L."/>
            <person name="Westerberg I."/>
            <person name="Brannstrom I.O."/>
            <person name="Guillou S."/>
            <person name="Cros-Aarteil S."/>
            <person name="Calhoun S."/>
            <person name="Haridas S."/>
            <person name="Kuo A."/>
            <person name="Mondo S."/>
            <person name="Pangilinan J."/>
            <person name="Riley R."/>
            <person name="LaButti K."/>
            <person name="Andreopoulos B."/>
            <person name="Lipzen A."/>
            <person name="Chen C."/>
            <person name="Yan M."/>
            <person name="Daum C."/>
            <person name="Ng V."/>
            <person name="Clum A."/>
            <person name="Steindorff A."/>
            <person name="Ohm R.A."/>
            <person name="Martin F."/>
            <person name="Silar P."/>
            <person name="Natvig D.O."/>
            <person name="Lalanne C."/>
            <person name="Gautier V."/>
            <person name="Ament-Velasquez S.L."/>
            <person name="Kruys A."/>
            <person name="Hutchinson M.I."/>
            <person name="Powell A.J."/>
            <person name="Barry K."/>
            <person name="Miller A.N."/>
            <person name="Grigoriev I.V."/>
            <person name="Debuchy R."/>
            <person name="Gladieux P."/>
            <person name="Hiltunen Thoren M."/>
            <person name="Johannesson H."/>
        </authorList>
    </citation>
    <scope>NUCLEOTIDE SEQUENCE</scope>
    <source>
        <strain evidence="3">PSN309</strain>
    </source>
</reference>
<dbReference type="PANTHER" id="PTHR40130:SF1">
    <property type="entry name" value="SPINDLE POLE BODY-ASSOCIATED PROTEIN CUT12 DOMAIN-CONTAINING PROTEIN"/>
    <property type="match status" value="1"/>
</dbReference>
<keyword evidence="1" id="KW-0175">Coiled coil</keyword>
<organism evidence="3 4">
    <name type="scientific">Podospora australis</name>
    <dbReference type="NCBI Taxonomy" id="1536484"/>
    <lineage>
        <taxon>Eukaryota</taxon>
        <taxon>Fungi</taxon>
        <taxon>Dikarya</taxon>
        <taxon>Ascomycota</taxon>
        <taxon>Pezizomycotina</taxon>
        <taxon>Sordariomycetes</taxon>
        <taxon>Sordariomycetidae</taxon>
        <taxon>Sordariales</taxon>
        <taxon>Podosporaceae</taxon>
        <taxon>Podospora</taxon>
    </lineage>
</organism>